<protein>
    <submittedName>
        <fullName evidence="2">Uncharacterized protein</fullName>
    </submittedName>
</protein>
<sequence length="83" mass="8495">MQTWRVVATALFGAAGLILVLVAMAQARDRRGATHGHVVRVGLIALLVVVLVGALILTVLPSTVAWALVAACGIAVVTLTLAN</sequence>
<dbReference type="EMBL" id="VUOB01000022">
    <property type="protein sequence ID" value="KAA2262243.1"/>
    <property type="molecule type" value="Genomic_DNA"/>
</dbReference>
<gene>
    <name evidence="2" type="ORF">F0L68_13220</name>
</gene>
<reference evidence="2 3" key="2">
    <citation type="submission" date="2019-09" db="EMBL/GenBank/DDBJ databases">
        <authorList>
            <person name="Jin C."/>
        </authorList>
    </citation>
    <scope>NUCLEOTIDE SEQUENCE [LARGE SCALE GENOMIC DNA]</scope>
    <source>
        <strain evidence="2 3">AN110305</strain>
    </source>
</reference>
<feature type="transmembrane region" description="Helical" evidence="1">
    <location>
        <begin position="63"/>
        <end position="82"/>
    </location>
</feature>
<dbReference type="Proteomes" id="UP000323454">
    <property type="component" value="Unassembled WGS sequence"/>
</dbReference>
<reference evidence="2 3" key="1">
    <citation type="submission" date="2019-09" db="EMBL/GenBank/DDBJ databases">
        <title>Goodfellowia gen. nov., a new genus of the Pseudonocardineae related to Actinoalloteichus, containing Goodfellowia coeruleoviolacea gen. nov., comb. nov. gen. nov., comb. nov.</title>
        <authorList>
            <person name="Labeda D."/>
        </authorList>
    </citation>
    <scope>NUCLEOTIDE SEQUENCE [LARGE SCALE GENOMIC DNA]</scope>
    <source>
        <strain evidence="2 3">AN110305</strain>
    </source>
</reference>
<evidence type="ECO:0000313" key="3">
    <source>
        <dbReference type="Proteomes" id="UP000323454"/>
    </source>
</evidence>
<keyword evidence="1" id="KW-0812">Transmembrane</keyword>
<dbReference type="RefSeq" id="WP_149849826.1">
    <property type="nucleotide sequence ID" value="NZ_VUOB01000022.1"/>
</dbReference>
<accession>A0A5B2XFX8</accession>
<feature type="transmembrane region" description="Helical" evidence="1">
    <location>
        <begin position="37"/>
        <end position="57"/>
    </location>
</feature>
<name>A0A5B2XFX8_9PSEU</name>
<proteinExistence type="predicted"/>
<keyword evidence="1" id="KW-1133">Transmembrane helix</keyword>
<dbReference type="AlphaFoldDB" id="A0A5B2XFX8"/>
<evidence type="ECO:0000256" key="1">
    <source>
        <dbReference type="SAM" id="Phobius"/>
    </source>
</evidence>
<comment type="caution">
    <text evidence="2">The sequence shown here is derived from an EMBL/GenBank/DDBJ whole genome shotgun (WGS) entry which is preliminary data.</text>
</comment>
<evidence type="ECO:0000313" key="2">
    <source>
        <dbReference type="EMBL" id="KAA2262243.1"/>
    </source>
</evidence>
<dbReference type="OrthoDB" id="3701102at2"/>
<keyword evidence="1" id="KW-0472">Membrane</keyword>
<keyword evidence="3" id="KW-1185">Reference proteome</keyword>
<feature type="transmembrane region" description="Helical" evidence="1">
    <location>
        <begin position="6"/>
        <end position="25"/>
    </location>
</feature>
<organism evidence="2 3">
    <name type="scientific">Solihabitans fulvus</name>
    <dbReference type="NCBI Taxonomy" id="1892852"/>
    <lineage>
        <taxon>Bacteria</taxon>
        <taxon>Bacillati</taxon>
        <taxon>Actinomycetota</taxon>
        <taxon>Actinomycetes</taxon>
        <taxon>Pseudonocardiales</taxon>
        <taxon>Pseudonocardiaceae</taxon>
        <taxon>Solihabitans</taxon>
    </lineage>
</organism>